<dbReference type="AlphaFoldDB" id="A0A9N9BI67"/>
<dbReference type="Proteomes" id="UP000789342">
    <property type="component" value="Unassembled WGS sequence"/>
</dbReference>
<proteinExistence type="predicted"/>
<accession>A0A9N9BI67</accession>
<name>A0A9N9BI67_9GLOM</name>
<dbReference type="EMBL" id="CAJVPV010004112">
    <property type="protein sequence ID" value="CAG8566656.1"/>
    <property type="molecule type" value="Genomic_DNA"/>
</dbReference>
<reference evidence="1" key="1">
    <citation type="submission" date="2021-06" db="EMBL/GenBank/DDBJ databases">
        <authorList>
            <person name="Kallberg Y."/>
            <person name="Tangrot J."/>
            <person name="Rosling A."/>
        </authorList>
    </citation>
    <scope>NUCLEOTIDE SEQUENCE</scope>
    <source>
        <strain evidence="1">CL551</strain>
    </source>
</reference>
<sequence>MLDNNENSSAPDDHSVERKIEIARRVQQDREQIQQVAVQPTPLSIQGTCFCDPSSTNLPTVLRAGEGPLKY</sequence>
<evidence type="ECO:0000313" key="1">
    <source>
        <dbReference type="EMBL" id="CAG8566656.1"/>
    </source>
</evidence>
<comment type="caution">
    <text evidence="1">The sequence shown here is derived from an EMBL/GenBank/DDBJ whole genome shotgun (WGS) entry which is preliminary data.</text>
</comment>
<gene>
    <name evidence="1" type="ORF">AMORRO_LOCUS6270</name>
</gene>
<evidence type="ECO:0000313" key="2">
    <source>
        <dbReference type="Proteomes" id="UP000789342"/>
    </source>
</evidence>
<keyword evidence="2" id="KW-1185">Reference proteome</keyword>
<organism evidence="1 2">
    <name type="scientific">Acaulospora morrowiae</name>
    <dbReference type="NCBI Taxonomy" id="94023"/>
    <lineage>
        <taxon>Eukaryota</taxon>
        <taxon>Fungi</taxon>
        <taxon>Fungi incertae sedis</taxon>
        <taxon>Mucoromycota</taxon>
        <taxon>Glomeromycotina</taxon>
        <taxon>Glomeromycetes</taxon>
        <taxon>Diversisporales</taxon>
        <taxon>Acaulosporaceae</taxon>
        <taxon>Acaulospora</taxon>
    </lineage>
</organism>
<protein>
    <submittedName>
        <fullName evidence="1">7443_t:CDS:1</fullName>
    </submittedName>
</protein>